<evidence type="ECO:0000256" key="8">
    <source>
        <dbReference type="ARBA" id="ARBA00023136"/>
    </source>
</evidence>
<evidence type="ECO:0000256" key="14">
    <source>
        <dbReference type="ARBA" id="ARBA00044770"/>
    </source>
</evidence>
<feature type="compositionally biased region" description="Polar residues" evidence="17">
    <location>
        <begin position="546"/>
        <end position="560"/>
    </location>
</feature>
<keyword evidence="2" id="KW-0328">Glycosyltransferase</keyword>
<evidence type="ECO:0000256" key="4">
    <source>
        <dbReference type="ARBA" id="ARBA00022692"/>
    </source>
</evidence>
<evidence type="ECO:0000256" key="3">
    <source>
        <dbReference type="ARBA" id="ARBA00022679"/>
    </source>
</evidence>
<dbReference type="Proteomes" id="UP000516421">
    <property type="component" value="Chromosome"/>
</dbReference>
<keyword evidence="8 18" id="KW-0472">Membrane</keyword>
<feature type="transmembrane region" description="Helical" evidence="18">
    <location>
        <begin position="115"/>
        <end position="134"/>
    </location>
</feature>
<name>A0A7H2BHQ9_9MICC</name>
<keyword evidence="5" id="KW-0133">Cell shape</keyword>
<evidence type="ECO:0000256" key="16">
    <source>
        <dbReference type="ARBA" id="ARBA00049966"/>
    </source>
</evidence>
<dbReference type="GO" id="GO:0008955">
    <property type="term" value="F:peptidoglycan glycosyltransferase activity"/>
    <property type="evidence" value="ECO:0007669"/>
    <property type="project" value="UniProtKB-EC"/>
</dbReference>
<evidence type="ECO:0000256" key="10">
    <source>
        <dbReference type="ARBA" id="ARBA00033270"/>
    </source>
</evidence>
<dbReference type="AlphaFoldDB" id="A0A7H2BHQ9"/>
<keyword evidence="7 18" id="KW-1133">Transmembrane helix</keyword>
<feature type="transmembrane region" description="Helical" evidence="18">
    <location>
        <begin position="90"/>
        <end position="108"/>
    </location>
</feature>
<keyword evidence="20" id="KW-1185">Reference proteome</keyword>
<dbReference type="Pfam" id="PF01098">
    <property type="entry name" value="FTSW_RODA_SPOVE"/>
    <property type="match status" value="1"/>
</dbReference>
<feature type="transmembrane region" description="Helical" evidence="18">
    <location>
        <begin position="48"/>
        <end position="70"/>
    </location>
</feature>
<dbReference type="GO" id="GO:0051301">
    <property type="term" value="P:cell division"/>
    <property type="evidence" value="ECO:0007669"/>
    <property type="project" value="InterPro"/>
</dbReference>
<evidence type="ECO:0000256" key="17">
    <source>
        <dbReference type="SAM" id="MobiDB-lite"/>
    </source>
</evidence>
<proteinExistence type="inferred from homology"/>
<evidence type="ECO:0000256" key="11">
    <source>
        <dbReference type="ARBA" id="ARBA00038053"/>
    </source>
</evidence>
<feature type="compositionally biased region" description="Low complexity" evidence="17">
    <location>
        <begin position="490"/>
        <end position="505"/>
    </location>
</feature>
<evidence type="ECO:0000256" key="13">
    <source>
        <dbReference type="ARBA" id="ARBA00041418"/>
    </source>
</evidence>
<dbReference type="InterPro" id="IPR001182">
    <property type="entry name" value="FtsW/RodA"/>
</dbReference>
<evidence type="ECO:0000256" key="5">
    <source>
        <dbReference type="ARBA" id="ARBA00022960"/>
    </source>
</evidence>
<evidence type="ECO:0000256" key="15">
    <source>
        <dbReference type="ARBA" id="ARBA00049902"/>
    </source>
</evidence>
<feature type="transmembrane region" description="Helical" evidence="18">
    <location>
        <begin position="377"/>
        <end position="398"/>
    </location>
</feature>
<comment type="similarity">
    <text evidence="11">Belongs to the SEDS family. FtsW subfamily.</text>
</comment>
<evidence type="ECO:0000256" key="2">
    <source>
        <dbReference type="ARBA" id="ARBA00022676"/>
    </source>
</evidence>
<keyword evidence="4 18" id="KW-0812">Transmembrane</keyword>
<dbReference type="GO" id="GO:0008360">
    <property type="term" value="P:regulation of cell shape"/>
    <property type="evidence" value="ECO:0007669"/>
    <property type="project" value="UniProtKB-KW"/>
</dbReference>
<reference evidence="19 20" key="1">
    <citation type="submission" date="2020-09" db="EMBL/GenBank/DDBJ databases">
        <title>Investigation of environmental microbe.</title>
        <authorList>
            <person name="Ou Y."/>
            <person name="Kang Q."/>
        </authorList>
    </citation>
    <scope>NUCLEOTIDE SEQUENCE [LARGE SCALE GENOMIC DNA]</scope>
    <source>
        <strain evidence="19 20">KJZ-9</strain>
    </source>
</reference>
<feature type="transmembrane region" description="Helical" evidence="18">
    <location>
        <begin position="341"/>
        <end position="371"/>
    </location>
</feature>
<organism evidence="19 20">
    <name type="scientific">Rothia amarae</name>
    <dbReference type="NCBI Taxonomy" id="169480"/>
    <lineage>
        <taxon>Bacteria</taxon>
        <taxon>Bacillati</taxon>
        <taxon>Actinomycetota</taxon>
        <taxon>Actinomycetes</taxon>
        <taxon>Micrococcales</taxon>
        <taxon>Micrococcaceae</taxon>
        <taxon>Rothia</taxon>
    </lineage>
</organism>
<feature type="region of interest" description="Disordered" evidence="17">
    <location>
        <begin position="465"/>
        <end position="606"/>
    </location>
</feature>
<feature type="region of interest" description="Disordered" evidence="17">
    <location>
        <begin position="1"/>
        <end position="21"/>
    </location>
</feature>
<comment type="function">
    <text evidence="16">Peptidoglycan polymerase that is essential for cell division.</text>
</comment>
<dbReference type="KEGG" id="rama:IDM48_07215"/>
<accession>A0A7H2BHQ9</accession>
<sequence length="606" mass="66328">MSIASPTRPGKKPHNGSSQSWGARLKRNVVAFGESQYRRLSISPLRGVPILLLFIAIGMTFFGIIMVLSASSVEQISMGLSPFSQVSRQGIFALLGFIGLGVMAFMPVRWYRRQNVLYALMVVAILVQLLTVIIGKDVNGNRNWIVLGPFQVQPSEFSKLIFAMWGSWVLIHQGNIARFPRKGLFPLLLGLGPLILFILMGHDVGTVLVYALMLLALLWFAGFSNRAMVTGLGVAVLAGAIAVFSSPNRMARVLGIFGHCEGATCDQSNAGLAALATGGFWGVGLGRSRQKYNYLPEAHNDYIFAIVGEELGLIGTLMIILLYLGLVFCCVRIMMRTADRFIALTTGAIMVWLMGQAMINIAMVTGFLPVIGIPLPLISYGGSSLITSLVAIGVLIAFARQTPLLTITDTQGNYAFAPQTDMKDEKRRRPLNEMLVRENRALQAQGDKAGWDIMVFLRNLGIGVGQSSRASQQRARNTAPRSTAPRGSHSRAQQQRPQPTSRRPAGAAERSADSRRTVSSRTAPQRGQKEQSSERRRRSEIRGEGTTPQTRTARATSSTGPQHSQLPLQQSQRKKQQAAPAPVQEERLPEGLAPLKKLRQKNRDSR</sequence>
<dbReference type="EC" id="2.4.99.28" evidence="14"/>
<dbReference type="PANTHER" id="PTHR30474:SF2">
    <property type="entry name" value="PEPTIDOGLYCAN GLYCOSYLTRANSFERASE FTSW-RELATED"/>
    <property type="match status" value="1"/>
</dbReference>
<feature type="compositionally biased region" description="Polar residues" evidence="17">
    <location>
        <begin position="465"/>
        <end position="481"/>
    </location>
</feature>
<feature type="transmembrane region" description="Helical" evidence="18">
    <location>
        <begin position="154"/>
        <end position="171"/>
    </location>
</feature>
<evidence type="ECO:0000313" key="20">
    <source>
        <dbReference type="Proteomes" id="UP000516421"/>
    </source>
</evidence>
<dbReference type="GO" id="GO:0032153">
    <property type="term" value="C:cell division site"/>
    <property type="evidence" value="ECO:0007669"/>
    <property type="project" value="TreeGrafter"/>
</dbReference>
<dbReference type="GO" id="GO:0009252">
    <property type="term" value="P:peptidoglycan biosynthetic process"/>
    <property type="evidence" value="ECO:0007669"/>
    <property type="project" value="UniProtKB-KW"/>
</dbReference>
<dbReference type="GO" id="GO:0015648">
    <property type="term" value="F:lipid-linked peptidoglycan transporter activity"/>
    <property type="evidence" value="ECO:0007669"/>
    <property type="project" value="TreeGrafter"/>
</dbReference>
<keyword evidence="6" id="KW-0573">Peptidoglycan synthesis</keyword>
<evidence type="ECO:0000256" key="7">
    <source>
        <dbReference type="ARBA" id="ARBA00022989"/>
    </source>
</evidence>
<evidence type="ECO:0000256" key="9">
    <source>
        <dbReference type="ARBA" id="ARBA00032370"/>
    </source>
</evidence>
<evidence type="ECO:0000256" key="1">
    <source>
        <dbReference type="ARBA" id="ARBA00004141"/>
    </source>
</evidence>
<feature type="transmembrane region" description="Helical" evidence="18">
    <location>
        <begin position="311"/>
        <end position="334"/>
    </location>
</feature>
<feature type="transmembrane region" description="Helical" evidence="18">
    <location>
        <begin position="183"/>
        <end position="201"/>
    </location>
</feature>
<comment type="catalytic activity">
    <reaction evidence="15">
        <text>[GlcNAc-(1-&gt;4)-Mur2Ac(oyl-L-Ala-gamma-D-Glu-L-Lys-D-Ala-D-Ala)](n)-di-trans,octa-cis-undecaprenyl diphosphate + beta-D-GlcNAc-(1-&gt;4)-Mur2Ac(oyl-L-Ala-gamma-D-Glu-L-Lys-D-Ala-D-Ala)-di-trans,octa-cis-undecaprenyl diphosphate = [GlcNAc-(1-&gt;4)-Mur2Ac(oyl-L-Ala-gamma-D-Glu-L-Lys-D-Ala-D-Ala)](n+1)-di-trans,octa-cis-undecaprenyl diphosphate + di-trans,octa-cis-undecaprenyl diphosphate + H(+)</text>
        <dbReference type="Rhea" id="RHEA:23708"/>
        <dbReference type="Rhea" id="RHEA-COMP:9602"/>
        <dbReference type="Rhea" id="RHEA-COMP:9603"/>
        <dbReference type="ChEBI" id="CHEBI:15378"/>
        <dbReference type="ChEBI" id="CHEBI:58405"/>
        <dbReference type="ChEBI" id="CHEBI:60033"/>
        <dbReference type="ChEBI" id="CHEBI:78435"/>
        <dbReference type="EC" id="2.4.99.28"/>
    </reaction>
</comment>
<evidence type="ECO:0000256" key="18">
    <source>
        <dbReference type="SAM" id="Phobius"/>
    </source>
</evidence>
<evidence type="ECO:0000313" key="19">
    <source>
        <dbReference type="EMBL" id="QNV39205.1"/>
    </source>
</evidence>
<feature type="transmembrane region" description="Helical" evidence="18">
    <location>
        <begin position="228"/>
        <end position="245"/>
    </location>
</feature>
<dbReference type="EMBL" id="CP061538">
    <property type="protein sequence ID" value="QNV39205.1"/>
    <property type="molecule type" value="Genomic_DNA"/>
</dbReference>
<evidence type="ECO:0000256" key="6">
    <source>
        <dbReference type="ARBA" id="ARBA00022984"/>
    </source>
</evidence>
<comment type="subcellular location">
    <subcellularLocation>
        <location evidence="1">Membrane</location>
        <topology evidence="1">Multi-pass membrane protein</topology>
    </subcellularLocation>
</comment>
<feature type="transmembrane region" description="Helical" evidence="18">
    <location>
        <begin position="207"/>
        <end position="223"/>
    </location>
</feature>
<evidence type="ECO:0000256" key="12">
    <source>
        <dbReference type="ARBA" id="ARBA00041185"/>
    </source>
</evidence>
<gene>
    <name evidence="19" type="ORF">IDM48_07215</name>
</gene>
<protein>
    <recommendedName>
        <fullName evidence="12">Probable peptidoglycan glycosyltransferase FtsW</fullName>
        <ecNumber evidence="14">2.4.99.28</ecNumber>
    </recommendedName>
    <alternativeName>
        <fullName evidence="13">Cell division protein FtsW</fullName>
    </alternativeName>
    <alternativeName>
        <fullName evidence="10">Cell wall polymerase</fullName>
    </alternativeName>
    <alternativeName>
        <fullName evidence="9">Peptidoglycan polymerase</fullName>
    </alternativeName>
</protein>
<keyword evidence="3" id="KW-0808">Transferase</keyword>
<dbReference type="GO" id="GO:0005886">
    <property type="term" value="C:plasma membrane"/>
    <property type="evidence" value="ECO:0007669"/>
    <property type="project" value="TreeGrafter"/>
</dbReference>
<dbReference type="PANTHER" id="PTHR30474">
    <property type="entry name" value="CELL CYCLE PROTEIN"/>
    <property type="match status" value="1"/>
</dbReference>
<feature type="compositionally biased region" description="Low complexity" evidence="17">
    <location>
        <begin position="561"/>
        <end position="571"/>
    </location>
</feature>
<dbReference type="RefSeq" id="WP_190616724.1">
    <property type="nucleotide sequence ID" value="NZ_CP061538.1"/>
</dbReference>